<dbReference type="InterPro" id="IPR003114">
    <property type="entry name" value="Phox_assoc"/>
</dbReference>
<evidence type="ECO:0000259" key="2">
    <source>
        <dbReference type="PROSITE" id="PS51207"/>
    </source>
</evidence>
<proteinExistence type="predicted"/>
<dbReference type="GO" id="GO:0005768">
    <property type="term" value="C:endosome"/>
    <property type="evidence" value="ECO:0007669"/>
    <property type="project" value="TreeGrafter"/>
</dbReference>
<dbReference type="AlphaFoldDB" id="A0A060XXP2"/>
<feature type="transmembrane region" description="Helical" evidence="1">
    <location>
        <begin position="23"/>
        <end position="43"/>
    </location>
</feature>
<dbReference type="Proteomes" id="UP000193380">
    <property type="component" value="Unassembled WGS sequence"/>
</dbReference>
<dbReference type="GO" id="GO:0035091">
    <property type="term" value="F:phosphatidylinositol binding"/>
    <property type="evidence" value="ECO:0007669"/>
    <property type="project" value="TreeGrafter"/>
</dbReference>
<feature type="domain" description="PXA" evidence="2">
    <location>
        <begin position="122"/>
        <end position="285"/>
    </location>
</feature>
<dbReference type="PANTHER" id="PTHR22775">
    <property type="entry name" value="SORTING NEXIN"/>
    <property type="match status" value="1"/>
</dbReference>
<dbReference type="EMBL" id="FR905818">
    <property type="protein sequence ID" value="CDQ81700.1"/>
    <property type="molecule type" value="Genomic_DNA"/>
</dbReference>
<keyword evidence="1" id="KW-1133">Transmembrane helix</keyword>
<keyword evidence="1" id="KW-0472">Membrane</keyword>
<accession>A0A060XXP2</accession>
<dbReference type="PANTHER" id="PTHR22775:SF48">
    <property type="entry name" value="SORTING NEXIN-25"/>
    <property type="match status" value="1"/>
</dbReference>
<keyword evidence="1" id="KW-0812">Transmembrane</keyword>
<dbReference type="SMART" id="SM00313">
    <property type="entry name" value="PXA"/>
    <property type="match status" value="1"/>
</dbReference>
<evidence type="ECO:0000313" key="4">
    <source>
        <dbReference type="Proteomes" id="UP000193380"/>
    </source>
</evidence>
<reference evidence="3" key="1">
    <citation type="journal article" date="2014" name="Nat. Commun.">
        <title>The rainbow trout genome provides novel insights into evolution after whole-genome duplication in vertebrates.</title>
        <authorList>
            <person name="Berthelot C."/>
            <person name="Brunet F."/>
            <person name="Chalopin D."/>
            <person name="Juanchich A."/>
            <person name="Bernard M."/>
            <person name="Noel B."/>
            <person name="Bento P."/>
            <person name="Da Silva C."/>
            <person name="Labadie K."/>
            <person name="Alberti A."/>
            <person name="Aury J.M."/>
            <person name="Louis A."/>
            <person name="Dehais P."/>
            <person name="Bardou P."/>
            <person name="Montfort J."/>
            <person name="Klopp C."/>
            <person name="Cabau C."/>
            <person name="Gaspin C."/>
            <person name="Thorgaard G.H."/>
            <person name="Boussaha M."/>
            <person name="Quillet E."/>
            <person name="Guyomard R."/>
            <person name="Galiana D."/>
            <person name="Bobe J."/>
            <person name="Volff J.N."/>
            <person name="Genet C."/>
            <person name="Wincker P."/>
            <person name="Jaillon O."/>
            <person name="Roest Crollius H."/>
            <person name="Guiguen Y."/>
        </authorList>
    </citation>
    <scope>NUCLEOTIDE SEQUENCE [LARGE SCALE GENOMIC DNA]</scope>
</reference>
<dbReference type="STRING" id="8022.A0A060XXP2"/>
<dbReference type="PaxDb" id="8022-A0A060XXP2"/>
<sequence length="285" mass="32416">MHFAGRSSTDAPMSSAASIGSSFRFLPVICLGIAAALLFQFGYGGLTITSFFLKLFIYISFALFCFLLGSFGLLVKKGPPKISRFETSKRQSAYLLDLFNKLMGRFTVPLLESAQTRRVVVSHNVDKALKEVFDYSYRDYVLSWYVPLSRDEGQLYQMLSEDFWEMAKQLRGRLADVDMVNVVCNDTVKTLHAHFCDLKTANTRQEEMPKPFPLHQCLQSPEEELRFLRCCARLLMLCLLPTRDARSYSLRVVLVEVITTKGTPTARDTPSSLSKAYPLFIQHRD</sequence>
<dbReference type="PROSITE" id="PS51207">
    <property type="entry name" value="PXA"/>
    <property type="match status" value="1"/>
</dbReference>
<reference evidence="3" key="2">
    <citation type="submission" date="2014-03" db="EMBL/GenBank/DDBJ databases">
        <authorList>
            <person name="Genoscope - CEA"/>
        </authorList>
    </citation>
    <scope>NUCLEOTIDE SEQUENCE</scope>
</reference>
<evidence type="ECO:0000256" key="1">
    <source>
        <dbReference type="SAM" id="Phobius"/>
    </source>
</evidence>
<evidence type="ECO:0000313" key="3">
    <source>
        <dbReference type="EMBL" id="CDQ81700.1"/>
    </source>
</evidence>
<feature type="transmembrane region" description="Helical" evidence="1">
    <location>
        <begin position="55"/>
        <end position="75"/>
    </location>
</feature>
<gene>
    <name evidence="3" type="ORF">GSONMT00037683001</name>
</gene>
<organism evidence="3 4">
    <name type="scientific">Oncorhynchus mykiss</name>
    <name type="common">Rainbow trout</name>
    <name type="synonym">Salmo gairdneri</name>
    <dbReference type="NCBI Taxonomy" id="8022"/>
    <lineage>
        <taxon>Eukaryota</taxon>
        <taxon>Metazoa</taxon>
        <taxon>Chordata</taxon>
        <taxon>Craniata</taxon>
        <taxon>Vertebrata</taxon>
        <taxon>Euteleostomi</taxon>
        <taxon>Actinopterygii</taxon>
        <taxon>Neopterygii</taxon>
        <taxon>Teleostei</taxon>
        <taxon>Protacanthopterygii</taxon>
        <taxon>Salmoniformes</taxon>
        <taxon>Salmonidae</taxon>
        <taxon>Salmoninae</taxon>
        <taxon>Oncorhynchus</taxon>
    </lineage>
</organism>
<name>A0A060XXP2_ONCMY</name>
<dbReference type="Pfam" id="PF02194">
    <property type="entry name" value="PXA"/>
    <property type="match status" value="1"/>
</dbReference>
<protein>
    <recommendedName>
        <fullName evidence="2">PXA domain-containing protein</fullName>
    </recommendedName>
</protein>